<keyword evidence="2 7" id="KW-0489">Methyltransferase</keyword>
<gene>
    <name evidence="7" type="ORF">BCF74_13216</name>
</gene>
<evidence type="ECO:0000256" key="3">
    <source>
        <dbReference type="ARBA" id="ARBA00022679"/>
    </source>
</evidence>
<evidence type="ECO:0000256" key="2">
    <source>
        <dbReference type="ARBA" id="ARBA00022603"/>
    </source>
</evidence>
<name>A0A2T0U3N0_9MICO</name>
<feature type="region of interest" description="Disordered" evidence="5">
    <location>
        <begin position="213"/>
        <end position="237"/>
    </location>
</feature>
<dbReference type="PRINTS" id="PR00506">
    <property type="entry name" value="D21N6MTFRASE"/>
</dbReference>
<evidence type="ECO:0000313" key="7">
    <source>
        <dbReference type="EMBL" id="PRY52522.1"/>
    </source>
</evidence>
<dbReference type="Pfam" id="PF01555">
    <property type="entry name" value="N6_N4_Mtase"/>
    <property type="match status" value="1"/>
</dbReference>
<comment type="similarity">
    <text evidence="1">Belongs to the N(4)/N(6)-methyltransferase family.</text>
</comment>
<dbReference type="AlphaFoldDB" id="A0A2T0U3N0"/>
<keyword evidence="8" id="KW-1185">Reference proteome</keyword>
<evidence type="ECO:0000259" key="6">
    <source>
        <dbReference type="Pfam" id="PF01555"/>
    </source>
</evidence>
<feature type="region of interest" description="Disordered" evidence="5">
    <location>
        <begin position="523"/>
        <end position="556"/>
    </location>
</feature>
<accession>A0A2T0U3N0</accession>
<evidence type="ECO:0000313" key="8">
    <source>
        <dbReference type="Proteomes" id="UP000237822"/>
    </source>
</evidence>
<evidence type="ECO:0000256" key="4">
    <source>
        <dbReference type="ARBA" id="ARBA00022691"/>
    </source>
</evidence>
<dbReference type="PROSITE" id="PS00092">
    <property type="entry name" value="N6_MTASE"/>
    <property type="match status" value="1"/>
</dbReference>
<protein>
    <submittedName>
        <fullName evidence="7">Adenine-specific DNA-methyltransferase</fullName>
    </submittedName>
</protein>
<feature type="domain" description="DNA methylase N-4/N-6" evidence="6">
    <location>
        <begin position="88"/>
        <end position="386"/>
    </location>
</feature>
<comment type="caution">
    <text evidence="7">The sequence shown here is derived from an EMBL/GenBank/DDBJ whole genome shotgun (WGS) entry which is preliminary data.</text>
</comment>
<dbReference type="GO" id="GO:0003677">
    <property type="term" value="F:DNA binding"/>
    <property type="evidence" value="ECO:0007669"/>
    <property type="project" value="InterPro"/>
</dbReference>
<reference evidence="7 8" key="1">
    <citation type="submission" date="2018-03" db="EMBL/GenBank/DDBJ databases">
        <title>Genomic Encyclopedia of Archaeal and Bacterial Type Strains, Phase II (KMG-II): from individual species to whole genera.</title>
        <authorList>
            <person name="Goeker M."/>
        </authorList>
    </citation>
    <scope>NUCLEOTIDE SEQUENCE [LARGE SCALE GENOMIC DNA]</scope>
    <source>
        <strain evidence="7 8">ATCC BAA-1496</strain>
    </source>
</reference>
<dbReference type="InterPro" id="IPR002941">
    <property type="entry name" value="DNA_methylase_N4/N6"/>
</dbReference>
<evidence type="ECO:0000256" key="1">
    <source>
        <dbReference type="ARBA" id="ARBA00006594"/>
    </source>
</evidence>
<dbReference type="GO" id="GO:0008170">
    <property type="term" value="F:N-methyltransferase activity"/>
    <property type="evidence" value="ECO:0007669"/>
    <property type="project" value="InterPro"/>
</dbReference>
<feature type="compositionally biased region" description="Basic and acidic residues" evidence="5">
    <location>
        <begin position="539"/>
        <end position="556"/>
    </location>
</feature>
<keyword evidence="4" id="KW-0949">S-adenosyl-L-methionine</keyword>
<dbReference type="EMBL" id="PVTI01000032">
    <property type="protein sequence ID" value="PRY52522.1"/>
    <property type="molecule type" value="Genomic_DNA"/>
</dbReference>
<keyword evidence="3 7" id="KW-0808">Transferase</keyword>
<dbReference type="InterPro" id="IPR002052">
    <property type="entry name" value="DNA_methylase_N6_adenine_CS"/>
</dbReference>
<dbReference type="Gene3D" id="3.40.50.150">
    <property type="entry name" value="Vaccinia Virus protein VP39"/>
    <property type="match status" value="1"/>
</dbReference>
<sequence length="556" mass="61748">MTEARLELVWPGKDKFLLVPKDTDGKPVWVERDHPAASEVRLADFTGVVGDVPEDPYAANLLFTGDSLDVLRILCEVPEYRSIYRGKVKLVYIDPPFNTGQAFEHYDDWMEHSTWLSFMRERLLLIRDLLAPDGSVWVHLDDAEQHRMRLLMDEVFGSQNFIASFAWEKDKGRRNDTDVSTVHDHIHVYATSPSAWARVRNPLTRTAEQVARYRNPDSDPRGPWLQGDNGTAKSGSDAARFEVTLPSGRVVTPPAGNFWRFSRTNFEQARSEGRVWFGRKGDSMPVIKRYLTEVKDGVVPRSWWPADEVGHNQEAKRDHLRKMFPNGAPFATPKPERLLERVIHIGSNPGDLVLDCFAGSGTTAAVAHKMGRRWVTSEILASTVEQFTLPRLTMVVAGEDPGGITKAVGWNGGGGFRTVTVGPPMYEDTPFGVLLAGWATNGRFARAVAGQLGFEFQPDAAPLCGIRGRMRLAVVDGAVGAEEVRQIVGSLGEKERVTLIAKSVLPEAESLLAQVSPGSRIRKAPRDLLTSGAQRMRRRTEASTRHTRESTEGSGT</sequence>
<organism evidence="7 8">
    <name type="scientific">Knoellia remsis</name>
    <dbReference type="NCBI Taxonomy" id="407159"/>
    <lineage>
        <taxon>Bacteria</taxon>
        <taxon>Bacillati</taxon>
        <taxon>Actinomycetota</taxon>
        <taxon>Actinomycetes</taxon>
        <taxon>Micrococcales</taxon>
        <taxon>Intrasporangiaceae</taxon>
        <taxon>Knoellia</taxon>
    </lineage>
</organism>
<dbReference type="GO" id="GO:0032259">
    <property type="term" value="P:methylation"/>
    <property type="evidence" value="ECO:0007669"/>
    <property type="project" value="UniProtKB-KW"/>
</dbReference>
<proteinExistence type="inferred from homology"/>
<dbReference type="InterPro" id="IPR029063">
    <property type="entry name" value="SAM-dependent_MTases_sf"/>
</dbReference>
<dbReference type="SUPFAM" id="SSF53335">
    <property type="entry name" value="S-adenosyl-L-methionine-dependent methyltransferases"/>
    <property type="match status" value="1"/>
</dbReference>
<dbReference type="InterPro" id="IPR002295">
    <property type="entry name" value="N4/N6-MTase_EcoPI_Mod-like"/>
</dbReference>
<dbReference type="Proteomes" id="UP000237822">
    <property type="component" value="Unassembled WGS sequence"/>
</dbReference>
<evidence type="ECO:0000256" key="5">
    <source>
        <dbReference type="SAM" id="MobiDB-lite"/>
    </source>
</evidence>